<keyword evidence="5" id="KW-1003">Cell membrane</keyword>
<evidence type="ECO:0000313" key="25">
    <source>
        <dbReference type="RefSeq" id="XP_004403097.1"/>
    </source>
</evidence>
<dbReference type="InterPro" id="IPR018247">
    <property type="entry name" value="EF_Hand_1_Ca_BS"/>
</dbReference>
<keyword evidence="21" id="KW-0206">Cytoskeleton</keyword>
<keyword evidence="10" id="KW-0399">Innate immunity</keyword>
<evidence type="ECO:0000256" key="10">
    <source>
        <dbReference type="ARBA" id="ARBA00022588"/>
    </source>
</evidence>
<evidence type="ECO:0000256" key="17">
    <source>
        <dbReference type="ARBA" id="ARBA00022859"/>
    </source>
</evidence>
<dbReference type="GO" id="GO:0032496">
    <property type="term" value="P:response to lipopolysaccharide"/>
    <property type="evidence" value="ECO:0007669"/>
    <property type="project" value="TreeGrafter"/>
</dbReference>
<evidence type="ECO:0000256" key="16">
    <source>
        <dbReference type="ARBA" id="ARBA00022837"/>
    </source>
</evidence>
<dbReference type="GO" id="GO:0070488">
    <property type="term" value="P:neutrophil aggregation"/>
    <property type="evidence" value="ECO:0007669"/>
    <property type="project" value="TreeGrafter"/>
</dbReference>
<evidence type="ECO:0000256" key="1">
    <source>
        <dbReference type="ARBA" id="ARBA00004202"/>
    </source>
</evidence>
<name>A0A2U3W4V0_ODORO</name>
<dbReference type="GO" id="GO:0005856">
    <property type="term" value="C:cytoskeleton"/>
    <property type="evidence" value="ECO:0007669"/>
    <property type="project" value="UniProtKB-SubCell"/>
</dbReference>
<dbReference type="Gene3D" id="1.10.238.10">
    <property type="entry name" value="EF-hand"/>
    <property type="match status" value="1"/>
</dbReference>
<keyword evidence="7" id="KW-0145">Chemotaxis</keyword>
<dbReference type="GO" id="GO:0048306">
    <property type="term" value="F:calcium-dependent protein binding"/>
    <property type="evidence" value="ECO:0007669"/>
    <property type="project" value="TreeGrafter"/>
</dbReference>
<dbReference type="Proteomes" id="UP000245340">
    <property type="component" value="Unplaced"/>
</dbReference>
<keyword evidence="8" id="KW-0964">Secreted</keyword>
<dbReference type="STRING" id="9708.A0A2U3W4V0"/>
<evidence type="ECO:0000256" key="8">
    <source>
        <dbReference type="ARBA" id="ARBA00022525"/>
    </source>
</evidence>
<keyword evidence="11" id="KW-0053">Apoptosis</keyword>
<evidence type="ECO:0000256" key="21">
    <source>
        <dbReference type="ARBA" id="ARBA00023212"/>
    </source>
</evidence>
<evidence type="ECO:0000256" key="9">
    <source>
        <dbReference type="ARBA" id="ARBA00022529"/>
    </source>
</evidence>
<evidence type="ECO:0000256" key="19">
    <source>
        <dbReference type="ARBA" id="ARBA00023136"/>
    </source>
</evidence>
<dbReference type="GO" id="GO:0005886">
    <property type="term" value="C:plasma membrane"/>
    <property type="evidence" value="ECO:0007669"/>
    <property type="project" value="UniProtKB-SubCell"/>
</dbReference>
<keyword evidence="9" id="KW-0929">Antimicrobial</keyword>
<dbReference type="GO" id="GO:0006914">
    <property type="term" value="P:autophagy"/>
    <property type="evidence" value="ECO:0007669"/>
    <property type="project" value="UniProtKB-KW"/>
</dbReference>
<feature type="domain" description="EF-hand" evidence="23">
    <location>
        <begin position="46"/>
        <end position="81"/>
    </location>
</feature>
<dbReference type="InterPro" id="IPR013787">
    <property type="entry name" value="S100_Ca-bd_sub"/>
</dbReference>
<dbReference type="InterPro" id="IPR011992">
    <property type="entry name" value="EF-hand-dom_pair"/>
</dbReference>
<dbReference type="GO" id="GO:0045087">
    <property type="term" value="P:innate immune response"/>
    <property type="evidence" value="ECO:0007669"/>
    <property type="project" value="UniProtKB-KW"/>
</dbReference>
<keyword evidence="15" id="KW-0862">Zinc</keyword>
<reference evidence="25" key="1">
    <citation type="submission" date="2025-08" db="UniProtKB">
        <authorList>
            <consortium name="RefSeq"/>
        </authorList>
    </citation>
    <scope>IDENTIFICATION</scope>
</reference>
<evidence type="ECO:0000256" key="20">
    <source>
        <dbReference type="ARBA" id="ARBA00023198"/>
    </source>
</evidence>
<dbReference type="PROSITE" id="PS00303">
    <property type="entry name" value="S100_CABP"/>
    <property type="match status" value="1"/>
</dbReference>
<dbReference type="GO" id="GO:0005509">
    <property type="term" value="F:calcium ion binding"/>
    <property type="evidence" value="ECO:0007669"/>
    <property type="project" value="InterPro"/>
</dbReference>
<dbReference type="GO" id="GO:0043542">
    <property type="term" value="P:endothelial cell migration"/>
    <property type="evidence" value="ECO:0007669"/>
    <property type="project" value="TreeGrafter"/>
</dbReference>
<evidence type="ECO:0000313" key="24">
    <source>
        <dbReference type="Proteomes" id="UP000245340"/>
    </source>
</evidence>
<evidence type="ECO:0000256" key="3">
    <source>
        <dbReference type="ARBA" id="ARBA00004613"/>
    </source>
</evidence>
<keyword evidence="18" id="KW-0072">Autophagy</keyword>
<dbReference type="InterPro" id="IPR001751">
    <property type="entry name" value="S100/CaBP7/8-like_CS"/>
</dbReference>
<evidence type="ECO:0000256" key="5">
    <source>
        <dbReference type="ARBA" id="ARBA00022475"/>
    </source>
</evidence>
<evidence type="ECO:0000256" key="11">
    <source>
        <dbReference type="ARBA" id="ARBA00022703"/>
    </source>
</evidence>
<keyword evidence="12 22" id="KW-0479">Metal-binding</keyword>
<keyword evidence="19" id="KW-0472">Membrane</keyword>
<evidence type="ECO:0000256" key="4">
    <source>
        <dbReference type="ARBA" id="ARBA00007323"/>
    </source>
</evidence>
<dbReference type="PANTHER" id="PTHR11639:SF5">
    <property type="entry name" value="PROTEIN S100-A8"/>
    <property type="match status" value="1"/>
</dbReference>
<dbReference type="OrthoDB" id="26525at2759"/>
<dbReference type="KEGG" id="oro:101363229"/>
<dbReference type="InParanoid" id="A0A2U3W4V0"/>
<dbReference type="SMART" id="SM00054">
    <property type="entry name" value="EFh"/>
    <property type="match status" value="1"/>
</dbReference>
<dbReference type="GO" id="GO:0006915">
    <property type="term" value="P:apoptotic process"/>
    <property type="evidence" value="ECO:0007669"/>
    <property type="project" value="UniProtKB-KW"/>
</dbReference>
<dbReference type="RefSeq" id="XP_004403097.1">
    <property type="nucleotide sequence ID" value="XM_004403040.2"/>
</dbReference>
<evidence type="ECO:0000256" key="18">
    <source>
        <dbReference type="ARBA" id="ARBA00023006"/>
    </source>
</evidence>
<dbReference type="SMART" id="SM01394">
    <property type="entry name" value="S_100"/>
    <property type="match status" value="1"/>
</dbReference>
<evidence type="ECO:0000256" key="22">
    <source>
        <dbReference type="RuleBase" id="RU361184"/>
    </source>
</evidence>
<dbReference type="GeneID" id="101363229"/>
<dbReference type="GO" id="GO:0030593">
    <property type="term" value="P:neutrophil chemotaxis"/>
    <property type="evidence" value="ECO:0007669"/>
    <property type="project" value="TreeGrafter"/>
</dbReference>
<protein>
    <recommendedName>
        <fullName evidence="22">Protein S100</fullName>
    </recommendedName>
    <alternativeName>
        <fullName evidence="22">S100 calcium-binding protein</fullName>
    </alternativeName>
</protein>
<keyword evidence="20" id="KW-0395">Inflammatory response</keyword>
<dbReference type="CTD" id="6279"/>
<keyword evidence="17" id="KW-0391">Immunity</keyword>
<evidence type="ECO:0000259" key="23">
    <source>
        <dbReference type="PROSITE" id="PS50222"/>
    </source>
</evidence>
<dbReference type="PROSITE" id="PS50222">
    <property type="entry name" value="EF_HAND_2"/>
    <property type="match status" value="1"/>
</dbReference>
<organism evidence="24 25">
    <name type="scientific">Odobenus rosmarus divergens</name>
    <name type="common">Pacific walrus</name>
    <dbReference type="NCBI Taxonomy" id="9708"/>
    <lineage>
        <taxon>Eukaryota</taxon>
        <taxon>Metazoa</taxon>
        <taxon>Chordata</taxon>
        <taxon>Craniata</taxon>
        <taxon>Vertebrata</taxon>
        <taxon>Euteleostomi</taxon>
        <taxon>Mammalia</taxon>
        <taxon>Eutheria</taxon>
        <taxon>Laurasiatheria</taxon>
        <taxon>Carnivora</taxon>
        <taxon>Caniformia</taxon>
        <taxon>Pinnipedia</taxon>
        <taxon>Odobenidae</taxon>
        <taxon>Odobenus</taxon>
    </lineage>
</organism>
<dbReference type="GO" id="GO:0002523">
    <property type="term" value="P:leukocyte migration involved in inflammatory response"/>
    <property type="evidence" value="ECO:0007669"/>
    <property type="project" value="TreeGrafter"/>
</dbReference>
<dbReference type="InterPro" id="IPR002048">
    <property type="entry name" value="EF_hand_dom"/>
</dbReference>
<evidence type="ECO:0000256" key="13">
    <source>
        <dbReference type="ARBA" id="ARBA00022737"/>
    </source>
</evidence>
<sequence>MLTELESAMNSLIEVYHRYSLEKGNYHALYRDDLKKLLETECPLYMKKKDADTWFKELDINSDGAINFEEFLILVIKAGVDAHKEIHKE</sequence>
<evidence type="ECO:0000256" key="6">
    <source>
        <dbReference type="ARBA" id="ARBA00022490"/>
    </source>
</evidence>
<keyword evidence="13" id="KW-0677">Repeat</keyword>
<keyword evidence="6" id="KW-0963">Cytoplasm</keyword>
<gene>
    <name evidence="25" type="primary">S100A8</name>
</gene>
<dbReference type="SUPFAM" id="SSF47473">
    <property type="entry name" value="EF-hand"/>
    <property type="match status" value="1"/>
</dbReference>
<dbReference type="AlphaFoldDB" id="A0A2U3W4V0"/>
<accession>A0A2U3W4V0</accession>
<dbReference type="GO" id="GO:0070062">
    <property type="term" value="C:extracellular exosome"/>
    <property type="evidence" value="ECO:0007669"/>
    <property type="project" value="TreeGrafter"/>
</dbReference>
<dbReference type="PANTHER" id="PTHR11639">
    <property type="entry name" value="S100 CALCIUM-BINDING PROTEIN"/>
    <property type="match status" value="1"/>
</dbReference>
<keyword evidence="16 22" id="KW-0106">Calcium</keyword>
<evidence type="ECO:0000256" key="14">
    <source>
        <dbReference type="ARBA" id="ARBA00022799"/>
    </source>
</evidence>
<evidence type="ECO:0000256" key="7">
    <source>
        <dbReference type="ARBA" id="ARBA00022500"/>
    </source>
</evidence>
<keyword evidence="14" id="KW-0702">S-nitrosylation</keyword>
<comment type="similarity">
    <text evidence="4 22">Belongs to the S-100 family.</text>
</comment>
<evidence type="ECO:0000256" key="2">
    <source>
        <dbReference type="ARBA" id="ARBA00004245"/>
    </source>
</evidence>
<evidence type="ECO:0000256" key="12">
    <source>
        <dbReference type="ARBA" id="ARBA00022723"/>
    </source>
</evidence>
<comment type="subcellular location">
    <subcellularLocation>
        <location evidence="1">Cell membrane</location>
        <topology evidence="1">Peripheral membrane protein</topology>
    </subcellularLocation>
    <subcellularLocation>
        <location evidence="2">Cytoplasm</location>
        <location evidence="2">Cytoskeleton</location>
    </subcellularLocation>
    <subcellularLocation>
        <location evidence="3">Secreted</location>
    </subcellularLocation>
</comment>
<proteinExistence type="inferred from homology"/>
<keyword evidence="24" id="KW-1185">Reference proteome</keyword>
<dbReference type="GO" id="GO:0005737">
    <property type="term" value="C:cytoplasm"/>
    <property type="evidence" value="ECO:0007669"/>
    <property type="project" value="TreeGrafter"/>
</dbReference>
<evidence type="ECO:0000256" key="15">
    <source>
        <dbReference type="ARBA" id="ARBA00022833"/>
    </source>
</evidence>
<dbReference type="Pfam" id="PF01023">
    <property type="entry name" value="S_100"/>
    <property type="match status" value="1"/>
</dbReference>
<dbReference type="PROSITE" id="PS00018">
    <property type="entry name" value="EF_HAND_1"/>
    <property type="match status" value="1"/>
</dbReference>
<dbReference type="FunFam" id="1.10.238.10:FF:000344">
    <property type="entry name" value="Protein S100-A8"/>
    <property type="match status" value="1"/>
</dbReference>